<dbReference type="InterPro" id="IPR003609">
    <property type="entry name" value="Pan_app"/>
</dbReference>
<protein>
    <submittedName>
        <fullName evidence="4">Repetitive proline-rich cell wall 1</fullName>
    </submittedName>
</protein>
<accession>A0A8H4L4Y3</accession>
<evidence type="ECO:0000256" key="1">
    <source>
        <dbReference type="SAM" id="MobiDB-lite"/>
    </source>
</evidence>
<feature type="region of interest" description="Disordered" evidence="1">
    <location>
        <begin position="154"/>
        <end position="178"/>
    </location>
</feature>
<dbReference type="PROSITE" id="PS50948">
    <property type="entry name" value="PAN"/>
    <property type="match status" value="1"/>
</dbReference>
<sequence>MLLHTLVGAVGFYASAVEAAPRGFGFGKFRRDGRYSYGNMYKEPDVYTPVAAYTPPDTNTKLAGYYPPPKNTSTSAINIKTLEPAIQCPTNGVYVSTKTVDVTITVTASSNLSYTQVYNDYTKTLTVNGTIYVPGGKHVYTQPYEVETRDAYPEPEATGNNPVNSNYLPPHNTKAPDGTDGYPYMNSTIAASFTTPIDKHAYETDYQYPNQTAVYNTPSGYKSVAPVYTKPVYPGSSDNSSIVAPVYTKPVYPHPSGNSTVAPVYITPTYTRPIYSDPAVSGNSSALPPIFTPPAYPSVYTPPAYTKAVYTPPILPGNSSVIDLPVYTKPAQKTPIYTMPAYSDPATPSNSSIVAPVFTPPSYTKPVYSGPANSSNVAPVNTKGIDTPIYTPPAYTKPVYSEPAASSNSSVFLPVYTKPVKTPIYTPPFNTKLPFPSESSESTALPFTSAAANSTVAPMIPIYPERTPIASTSQNDAVSASVTQTPSSTTTDIDCDTETLSTPATSIYETPSLVRTPVAASTTETCVIDSSMAPIATSYLNTTATTMYSAPTETSYEDNVQKRAPKKGSTYCGVNGEAAGLNFLAEFSENKVGVAVTLEGCYQFCEGNIPSTRGCQAYRFYQVNGSPRCALYRASVSASVSNLDVSVESRWYDLTCGSPTTGTSPNDQRQSGGLSAALKIALGLGN</sequence>
<keyword evidence="2" id="KW-0732">Signal</keyword>
<comment type="caution">
    <text evidence="4">The sequence shown here is derived from an EMBL/GenBank/DDBJ whole genome shotgun (WGS) entry which is preliminary data.</text>
</comment>
<proteinExistence type="predicted"/>
<dbReference type="Proteomes" id="UP000554235">
    <property type="component" value="Unassembled WGS sequence"/>
</dbReference>
<keyword evidence="5" id="KW-1185">Reference proteome</keyword>
<name>A0A8H4L4Y3_9HYPO</name>
<dbReference type="AlphaFoldDB" id="A0A8H4L4Y3"/>
<feature type="compositionally biased region" description="Polar residues" evidence="1">
    <location>
        <begin position="158"/>
        <end position="167"/>
    </location>
</feature>
<reference evidence="4 5" key="1">
    <citation type="submission" date="2020-01" db="EMBL/GenBank/DDBJ databases">
        <title>Identification and distribution of gene clusters putatively required for synthesis of sphingolipid metabolism inhibitors in phylogenetically diverse species of the filamentous fungus Fusarium.</title>
        <authorList>
            <person name="Kim H.-S."/>
            <person name="Busman M."/>
            <person name="Brown D.W."/>
            <person name="Divon H."/>
            <person name="Uhlig S."/>
            <person name="Proctor R.H."/>
        </authorList>
    </citation>
    <scope>NUCLEOTIDE SEQUENCE [LARGE SCALE GENOMIC DNA]</scope>
    <source>
        <strain evidence="4 5">NRRL 20459</strain>
    </source>
</reference>
<feature type="chain" id="PRO_5034261674" evidence="2">
    <location>
        <begin position="20"/>
        <end position="686"/>
    </location>
</feature>
<evidence type="ECO:0000256" key="2">
    <source>
        <dbReference type="SAM" id="SignalP"/>
    </source>
</evidence>
<gene>
    <name evidence="4" type="ORF">FALBO_10810</name>
</gene>
<evidence type="ECO:0000313" key="4">
    <source>
        <dbReference type="EMBL" id="KAF4462381.1"/>
    </source>
</evidence>
<feature type="signal peptide" evidence="2">
    <location>
        <begin position="1"/>
        <end position="19"/>
    </location>
</feature>
<evidence type="ECO:0000313" key="5">
    <source>
        <dbReference type="Proteomes" id="UP000554235"/>
    </source>
</evidence>
<organism evidence="4 5">
    <name type="scientific">Fusarium albosuccineum</name>
    <dbReference type="NCBI Taxonomy" id="1237068"/>
    <lineage>
        <taxon>Eukaryota</taxon>
        <taxon>Fungi</taxon>
        <taxon>Dikarya</taxon>
        <taxon>Ascomycota</taxon>
        <taxon>Pezizomycotina</taxon>
        <taxon>Sordariomycetes</taxon>
        <taxon>Hypocreomycetidae</taxon>
        <taxon>Hypocreales</taxon>
        <taxon>Nectriaceae</taxon>
        <taxon>Fusarium</taxon>
        <taxon>Fusarium decemcellulare species complex</taxon>
    </lineage>
</organism>
<dbReference type="EMBL" id="JAADYS010001544">
    <property type="protein sequence ID" value="KAF4462381.1"/>
    <property type="molecule type" value="Genomic_DNA"/>
</dbReference>
<evidence type="ECO:0000259" key="3">
    <source>
        <dbReference type="PROSITE" id="PS50948"/>
    </source>
</evidence>
<dbReference type="OrthoDB" id="5090347at2759"/>
<feature type="domain" description="Apple" evidence="3">
    <location>
        <begin position="572"/>
        <end position="656"/>
    </location>
</feature>